<dbReference type="Pfam" id="PF13561">
    <property type="entry name" value="adh_short_C2"/>
    <property type="match status" value="1"/>
</dbReference>
<dbReference type="GO" id="GO:0016491">
    <property type="term" value="F:oxidoreductase activity"/>
    <property type="evidence" value="ECO:0007669"/>
    <property type="project" value="UniProtKB-KW"/>
</dbReference>
<comment type="caution">
    <text evidence="3">The sequence shown here is derived from an EMBL/GenBank/DDBJ whole genome shotgun (WGS) entry which is preliminary data.</text>
</comment>
<protein>
    <submittedName>
        <fullName evidence="3">3-oxoacyl-ACP reductase</fullName>
    </submittedName>
</protein>
<dbReference type="RefSeq" id="WP_068277780.1">
    <property type="nucleotide sequence ID" value="NZ_LQZG01000005.1"/>
</dbReference>
<evidence type="ECO:0000313" key="3">
    <source>
        <dbReference type="EMBL" id="OAB86188.1"/>
    </source>
</evidence>
<dbReference type="FunFam" id="3.40.50.720:FF:000084">
    <property type="entry name" value="Short-chain dehydrogenase reductase"/>
    <property type="match status" value="1"/>
</dbReference>
<dbReference type="SUPFAM" id="SSF51735">
    <property type="entry name" value="NAD(P)-binding Rossmann-fold domains"/>
    <property type="match status" value="1"/>
</dbReference>
<evidence type="ECO:0000256" key="1">
    <source>
        <dbReference type="ARBA" id="ARBA00006484"/>
    </source>
</evidence>
<dbReference type="PROSITE" id="PS00061">
    <property type="entry name" value="ADH_SHORT"/>
    <property type="match status" value="1"/>
</dbReference>
<proteinExistence type="inferred from homology"/>
<sequence length="262" mass="26906">MPDTPDPTPRRTALVTGASRGIGRAVAVALAGRGDRVAVHFGSDRSAGQETIEMLAGEGHVLVGGDLTDDAVAQRVVGEAVDALGHLDVLVNNAAVAPSAASHHRVDDVDFETWQRAWRSMVDVDLLAPAAVTYLVARSMIATGTAGAVVTIGSRGAYRGEPDHPAYGAAKAGLHAMGQSLALALAPHGISVATVAPGFVATQRQDETLAGPRGDAVRAQSPFGRVATPQEVAEAVLYLTSPQAQWASGAVLDLNGASYLRP</sequence>
<dbReference type="CDD" id="cd05233">
    <property type="entry name" value="SDR_c"/>
    <property type="match status" value="1"/>
</dbReference>
<dbReference type="InterPro" id="IPR036291">
    <property type="entry name" value="NAD(P)-bd_dom_sf"/>
</dbReference>
<keyword evidence="2" id="KW-0560">Oxidoreductase</keyword>
<dbReference type="PANTHER" id="PTHR43639">
    <property type="entry name" value="OXIDOREDUCTASE, SHORT-CHAIN DEHYDROGENASE/REDUCTASE FAMILY (AFU_ORTHOLOGUE AFUA_5G02870)"/>
    <property type="match status" value="1"/>
</dbReference>
<dbReference type="Gene3D" id="3.40.50.720">
    <property type="entry name" value="NAD(P)-binding Rossmann-like Domain"/>
    <property type="match status" value="1"/>
</dbReference>
<dbReference type="AlphaFoldDB" id="A0A176Q908"/>
<dbReference type="InterPro" id="IPR002347">
    <property type="entry name" value="SDR_fam"/>
</dbReference>
<reference evidence="3 4" key="1">
    <citation type="submission" date="2016-01" db="EMBL/GenBank/DDBJ databases">
        <title>Janibacter melonis strain CD11_4 genome sequencing and assembly.</title>
        <authorList>
            <person name="Nair G.R."/>
            <person name="Kaur G."/>
            <person name="Chander A.M."/>
            <person name="Mayilraj S."/>
        </authorList>
    </citation>
    <scope>NUCLEOTIDE SEQUENCE [LARGE SCALE GENOMIC DNA]</scope>
    <source>
        <strain evidence="3 4">CD11-4</strain>
    </source>
</reference>
<evidence type="ECO:0000256" key="2">
    <source>
        <dbReference type="ARBA" id="ARBA00023002"/>
    </source>
</evidence>
<comment type="similarity">
    <text evidence="1">Belongs to the short-chain dehydrogenases/reductases (SDR) family.</text>
</comment>
<dbReference type="PANTHER" id="PTHR43639:SF1">
    <property type="entry name" value="SHORT-CHAIN DEHYDROGENASE_REDUCTASE FAMILY PROTEIN"/>
    <property type="match status" value="1"/>
</dbReference>
<accession>A0A176Q908</accession>
<name>A0A176Q908_9MICO</name>
<dbReference type="Proteomes" id="UP000076976">
    <property type="component" value="Unassembled WGS sequence"/>
</dbReference>
<gene>
    <name evidence="3" type="ORF">AWH69_14915</name>
</gene>
<dbReference type="InterPro" id="IPR020904">
    <property type="entry name" value="Sc_DH/Rdtase_CS"/>
</dbReference>
<dbReference type="EMBL" id="LQZG01000005">
    <property type="protein sequence ID" value="OAB86188.1"/>
    <property type="molecule type" value="Genomic_DNA"/>
</dbReference>
<dbReference type="PRINTS" id="PR00080">
    <property type="entry name" value="SDRFAMILY"/>
</dbReference>
<dbReference type="PRINTS" id="PR00081">
    <property type="entry name" value="GDHRDH"/>
</dbReference>
<keyword evidence="4" id="KW-1185">Reference proteome</keyword>
<organism evidence="3 4">
    <name type="scientific">Janibacter melonis</name>
    <dbReference type="NCBI Taxonomy" id="262209"/>
    <lineage>
        <taxon>Bacteria</taxon>
        <taxon>Bacillati</taxon>
        <taxon>Actinomycetota</taxon>
        <taxon>Actinomycetes</taxon>
        <taxon>Micrococcales</taxon>
        <taxon>Intrasporangiaceae</taxon>
        <taxon>Janibacter</taxon>
    </lineage>
</organism>
<dbReference type="STRING" id="262209.AWH69_14915"/>
<evidence type="ECO:0000313" key="4">
    <source>
        <dbReference type="Proteomes" id="UP000076976"/>
    </source>
</evidence>